<organism evidence="1 2">
    <name type="scientific">Enhygromyxa salina</name>
    <dbReference type="NCBI Taxonomy" id="215803"/>
    <lineage>
        <taxon>Bacteria</taxon>
        <taxon>Pseudomonadati</taxon>
        <taxon>Myxococcota</taxon>
        <taxon>Polyangia</taxon>
        <taxon>Nannocystales</taxon>
        <taxon>Nannocystaceae</taxon>
        <taxon>Enhygromyxa</taxon>
    </lineage>
</organism>
<comment type="caution">
    <text evidence="1">The sequence shown here is derived from an EMBL/GenBank/DDBJ whole genome shotgun (WGS) entry which is preliminary data.</text>
</comment>
<protein>
    <submittedName>
        <fullName evidence="1">DNA gyrase subunit B</fullName>
    </submittedName>
</protein>
<evidence type="ECO:0000313" key="2">
    <source>
        <dbReference type="Proteomes" id="UP000031599"/>
    </source>
</evidence>
<dbReference type="Gene3D" id="3.30.565.10">
    <property type="entry name" value="Histidine kinase-like ATPase, C-terminal domain"/>
    <property type="match status" value="1"/>
</dbReference>
<dbReference type="EMBL" id="JMCC02000062">
    <property type="protein sequence ID" value="KIG14966.1"/>
    <property type="molecule type" value="Genomic_DNA"/>
</dbReference>
<dbReference type="Proteomes" id="UP000031599">
    <property type="component" value="Unassembled WGS sequence"/>
</dbReference>
<gene>
    <name evidence="1" type="ORF">DB30_06155</name>
</gene>
<evidence type="ECO:0000313" key="1">
    <source>
        <dbReference type="EMBL" id="KIG14966.1"/>
    </source>
</evidence>
<dbReference type="SUPFAM" id="SSF55874">
    <property type="entry name" value="ATPase domain of HSP90 chaperone/DNA topoisomerase II/histidine kinase"/>
    <property type="match status" value="1"/>
</dbReference>
<reference evidence="1 2" key="1">
    <citation type="submission" date="2014-12" db="EMBL/GenBank/DDBJ databases">
        <title>Genome assembly of Enhygromyxa salina DSM 15201.</title>
        <authorList>
            <person name="Sharma G."/>
            <person name="Subramanian S."/>
        </authorList>
    </citation>
    <scope>NUCLEOTIDE SEQUENCE [LARGE SCALE GENOMIC DNA]</scope>
    <source>
        <strain evidence="1 2">DSM 15201</strain>
    </source>
</reference>
<name>A0A0C2CV13_9BACT</name>
<proteinExistence type="predicted"/>
<sequence>MREAFDGLVNERKLDTPEELPASHDVVTSRVWVSSQPRRPRERLRIIANIRDNPFTSVGDITRPAALGTMLEGAMSFAIDDVIDGRCEGLEIRLLTDGSAMVTHTGPGFDPDRAARGLQRWPWLRRSAEGQVMLTQSLAAPVVTCALSHWCRIEITRDDGVWHQAFYRGEAECPLTRDPPKPGQQTRTRVCFRPDPEIFGELRFCVDDLYMRGLGFLMELAQIELRILDERNNAPPLIMYGTGGLSRS</sequence>
<dbReference type="AlphaFoldDB" id="A0A0C2CV13"/>
<dbReference type="InterPro" id="IPR036890">
    <property type="entry name" value="HATPase_C_sf"/>
</dbReference>
<accession>A0A0C2CV13</accession>